<protein>
    <submittedName>
        <fullName evidence="1">Uncharacterized protein</fullName>
    </submittedName>
</protein>
<dbReference type="Proteomes" id="UP000215261">
    <property type="component" value="Unassembled WGS sequence"/>
</dbReference>
<sequence length="115" mass="13597">MLDRHGLLDTLLDYERYRIIDTVILFETREPSEIEEILSYLNMNRPLPLAVRARYQKRYKNALKDYKIADFNDLTRAFNNTDPLQLTKEIKLAWHELQANPLNLLALHNLIEAVS</sequence>
<accession>A0A231QJD4</accession>
<name>A0A231QJD4_9LACO</name>
<dbReference type="AlphaFoldDB" id="A0A231QJD4"/>
<reference evidence="1 2" key="1">
    <citation type="submission" date="2016-03" db="EMBL/GenBank/DDBJ databases">
        <title>Sequencing of Lactobacillus Species from Commercial Turkeys.</title>
        <authorList>
            <person name="Johnson T.J."/>
            <person name="Youmans B.P."/>
            <person name="Case K.A."/>
        </authorList>
    </citation>
    <scope>NUCLEOTIDE SEQUENCE [LARGE SCALE GENOMIC DNA]</scope>
    <source>
        <strain evidence="1 2">UMNLA1</strain>
    </source>
</reference>
<gene>
    <name evidence="1" type="ORF">AYP69_00735</name>
</gene>
<evidence type="ECO:0000313" key="2">
    <source>
        <dbReference type="Proteomes" id="UP000215261"/>
    </source>
</evidence>
<dbReference type="RefSeq" id="WP_089144676.1">
    <property type="nucleotide sequence ID" value="NZ_LUGD01000056.1"/>
</dbReference>
<dbReference type="EMBL" id="LUGO01000065">
    <property type="protein sequence ID" value="OXS39035.1"/>
    <property type="molecule type" value="Genomic_DNA"/>
</dbReference>
<evidence type="ECO:0000313" key="1">
    <source>
        <dbReference type="EMBL" id="OXS39035.1"/>
    </source>
</evidence>
<organism evidence="1 2">
    <name type="scientific">Ligilactobacillus agilis</name>
    <dbReference type="NCBI Taxonomy" id="1601"/>
    <lineage>
        <taxon>Bacteria</taxon>
        <taxon>Bacillati</taxon>
        <taxon>Bacillota</taxon>
        <taxon>Bacilli</taxon>
        <taxon>Lactobacillales</taxon>
        <taxon>Lactobacillaceae</taxon>
        <taxon>Ligilactobacillus</taxon>
    </lineage>
</organism>
<proteinExistence type="predicted"/>
<comment type="caution">
    <text evidence="1">The sequence shown here is derived from an EMBL/GenBank/DDBJ whole genome shotgun (WGS) entry which is preliminary data.</text>
</comment>